<reference evidence="2 3" key="1">
    <citation type="journal article" date="2019" name="Commun. Biol.">
        <title>The bagworm genome reveals a unique fibroin gene that provides high tensile strength.</title>
        <authorList>
            <person name="Kono N."/>
            <person name="Nakamura H."/>
            <person name="Ohtoshi R."/>
            <person name="Tomita M."/>
            <person name="Numata K."/>
            <person name="Arakawa K."/>
        </authorList>
    </citation>
    <scope>NUCLEOTIDE SEQUENCE [LARGE SCALE GENOMIC DNA]</scope>
</reference>
<name>A0A4C1ULZ5_EUMVA</name>
<dbReference type="AlphaFoldDB" id="A0A4C1ULZ5"/>
<keyword evidence="1" id="KW-1133">Transmembrane helix</keyword>
<sequence>MIAMVQTNGEQMSLLGEIHFLPYFLTIFLPKYGLTFYKKLTFILHFSKSYKKATYSHKVQNGQGNVGLSSEIVRAIYDLVKQPIVLYASCACAPAIRKLGVQKMLNIIQRSVLFEAYRAHSIVSIHSALLF</sequence>
<protein>
    <submittedName>
        <fullName evidence="2">Uncharacterized protein</fullName>
    </submittedName>
</protein>
<evidence type="ECO:0000256" key="1">
    <source>
        <dbReference type="SAM" id="Phobius"/>
    </source>
</evidence>
<comment type="caution">
    <text evidence="2">The sequence shown here is derived from an EMBL/GenBank/DDBJ whole genome shotgun (WGS) entry which is preliminary data.</text>
</comment>
<evidence type="ECO:0000313" key="2">
    <source>
        <dbReference type="EMBL" id="GBP27458.1"/>
    </source>
</evidence>
<evidence type="ECO:0000313" key="3">
    <source>
        <dbReference type="Proteomes" id="UP000299102"/>
    </source>
</evidence>
<dbReference type="EMBL" id="BGZK01000194">
    <property type="protein sequence ID" value="GBP27458.1"/>
    <property type="molecule type" value="Genomic_DNA"/>
</dbReference>
<dbReference type="OrthoDB" id="411823at2759"/>
<dbReference type="Proteomes" id="UP000299102">
    <property type="component" value="Unassembled WGS sequence"/>
</dbReference>
<organism evidence="2 3">
    <name type="scientific">Eumeta variegata</name>
    <name type="common">Bagworm moth</name>
    <name type="synonym">Eumeta japonica</name>
    <dbReference type="NCBI Taxonomy" id="151549"/>
    <lineage>
        <taxon>Eukaryota</taxon>
        <taxon>Metazoa</taxon>
        <taxon>Ecdysozoa</taxon>
        <taxon>Arthropoda</taxon>
        <taxon>Hexapoda</taxon>
        <taxon>Insecta</taxon>
        <taxon>Pterygota</taxon>
        <taxon>Neoptera</taxon>
        <taxon>Endopterygota</taxon>
        <taxon>Lepidoptera</taxon>
        <taxon>Glossata</taxon>
        <taxon>Ditrysia</taxon>
        <taxon>Tineoidea</taxon>
        <taxon>Psychidae</taxon>
        <taxon>Oiketicinae</taxon>
        <taxon>Eumeta</taxon>
    </lineage>
</organism>
<feature type="transmembrane region" description="Helical" evidence="1">
    <location>
        <begin position="20"/>
        <end position="37"/>
    </location>
</feature>
<keyword evidence="1" id="KW-0472">Membrane</keyword>
<proteinExistence type="predicted"/>
<accession>A0A4C1ULZ5</accession>
<gene>
    <name evidence="2" type="ORF">EVAR_14279_1</name>
</gene>
<keyword evidence="3" id="KW-1185">Reference proteome</keyword>
<keyword evidence="1" id="KW-0812">Transmembrane</keyword>